<dbReference type="SUPFAM" id="SSF51735">
    <property type="entry name" value="NAD(P)-binding Rossmann-fold domains"/>
    <property type="match status" value="1"/>
</dbReference>
<dbReference type="EMBL" id="AP025628">
    <property type="protein sequence ID" value="BDG62004.1"/>
    <property type="molecule type" value="Genomic_DNA"/>
</dbReference>
<dbReference type="InterPro" id="IPR036291">
    <property type="entry name" value="NAD(P)-bd_dom_sf"/>
</dbReference>
<dbReference type="GO" id="GO:0046872">
    <property type="term" value="F:metal ion binding"/>
    <property type="evidence" value="ECO:0007669"/>
    <property type="project" value="InterPro"/>
</dbReference>
<evidence type="ECO:0000313" key="5">
    <source>
        <dbReference type="Proteomes" id="UP001163687"/>
    </source>
</evidence>
<dbReference type="Gene3D" id="3.40.50.261">
    <property type="entry name" value="Succinyl-CoA synthetase domains"/>
    <property type="match status" value="2"/>
</dbReference>
<reference evidence="4" key="1">
    <citation type="submission" date="2022-03" db="EMBL/GenBank/DDBJ databases">
        <title>Complete genome sequence of Caldinitratiruptor microaerophilus.</title>
        <authorList>
            <person name="Mukaiyama R."/>
            <person name="Nishiyama T."/>
            <person name="Ueda K."/>
        </authorList>
    </citation>
    <scope>NUCLEOTIDE SEQUENCE</scope>
    <source>
        <strain evidence="4">JCM 16183</strain>
    </source>
</reference>
<dbReference type="Proteomes" id="UP001163687">
    <property type="component" value="Chromosome"/>
</dbReference>
<dbReference type="FunFam" id="3.30.1490.20:FF:000020">
    <property type="entry name" value="Protein lysine acetyltransferase"/>
    <property type="match status" value="1"/>
</dbReference>
<dbReference type="Pfam" id="PF13607">
    <property type="entry name" value="Succ_CoA_lig"/>
    <property type="match status" value="1"/>
</dbReference>
<dbReference type="RefSeq" id="WP_264842617.1">
    <property type="nucleotide sequence ID" value="NZ_AP025628.1"/>
</dbReference>
<comment type="similarity">
    <text evidence="1">In the N-terminal section; belongs to the acetate CoA ligase alpha subunit family.</text>
</comment>
<organism evidence="4 5">
    <name type="scientific">Caldinitratiruptor microaerophilus</name>
    <dbReference type="NCBI Taxonomy" id="671077"/>
    <lineage>
        <taxon>Bacteria</taxon>
        <taxon>Bacillati</taxon>
        <taxon>Bacillota</taxon>
        <taxon>Clostridia</taxon>
        <taxon>Eubacteriales</taxon>
        <taxon>Symbiobacteriaceae</taxon>
        <taxon>Caldinitratiruptor</taxon>
    </lineage>
</organism>
<dbReference type="InterPro" id="IPR013815">
    <property type="entry name" value="ATP_grasp_subdomain_1"/>
</dbReference>
<feature type="domain" description="ATP-grasp" evidence="3">
    <location>
        <begin position="526"/>
        <end position="562"/>
    </location>
</feature>
<evidence type="ECO:0000256" key="1">
    <source>
        <dbReference type="ARBA" id="ARBA00060888"/>
    </source>
</evidence>
<dbReference type="SUPFAM" id="SSF56059">
    <property type="entry name" value="Glutathione synthetase ATP-binding domain-like"/>
    <property type="match status" value="1"/>
</dbReference>
<evidence type="ECO:0000313" key="4">
    <source>
        <dbReference type="EMBL" id="BDG62004.1"/>
    </source>
</evidence>
<dbReference type="InterPro" id="IPR043938">
    <property type="entry name" value="Ligase_CoA_dom"/>
</dbReference>
<protein>
    <submittedName>
        <fullName evidence="4">CoA-binding protein</fullName>
    </submittedName>
</protein>
<evidence type="ECO:0000256" key="2">
    <source>
        <dbReference type="PROSITE-ProRule" id="PRU00409"/>
    </source>
</evidence>
<keyword evidence="2" id="KW-0067">ATP-binding</keyword>
<dbReference type="InterPro" id="IPR032875">
    <property type="entry name" value="Succ_CoA_lig_flav_dom"/>
</dbReference>
<proteinExistence type="inferred from homology"/>
<sequence length="733" mass="75238">MQDFFSPRGIAVVGASRDPARIGHHILKNLKAAGYAGPIYPVNPSGEEILGLPSYPRLADVPGPAELVVLALRTDALDAFLADLEARQAARGDVRALVATGAGYAEIGTEEGRRRQERLTSACRRLGVRILGPNCIGVADTRTGVDTTFLSVPHLRPGAVSLVSQSGGMVAWLYGLWAGEPSSPGLARMVNVGNAADVSLAEAVRFLGADPDTRALGVYVEGTTRARDLLDAIAGAARDKPVVVLKGGLTEAGGAAAASHTGNLAGTGPLWEGTLRQAGALVARSPEEFTAFLTAAERLWPAVGAPGAGTTSRGDADSPGSAEPLRVAILTNAGGAGVLASDALWGESGGAAVPAHLDPATLEAVSAVLPPFAAVGRPDGYVDATAGASPAHIARAAARLAADPGVDLVFLIVLSTPYIPADVLAREVDAALTEAEAMPGTRSGLAPVATVLPAGPLQAAGREGFARAGRIALPSLHSGARAVLALARYRMWRAARGWQRPWREAAAVAAGNGAPPGRLLGEREAARLLAEWGVPFPPARFASTPAEAVAAAGDVGYPVVLKVASPDIAHKTDVGGVRLGVSGPAEVAAAWEEIMAAVSRRRPEARIDGMVVQRQEPPGVELLVGGLRDPSFGPVVTAGLGGIFAEVYRDVAWRLAPVTEADALEMLRELRGYPLLTGARGRPAVDLGAAARVIAAVSRAVARVPGLREVDVNPVLLYPDRAVAVDALVRLDG</sequence>
<dbReference type="PANTHER" id="PTHR42793">
    <property type="entry name" value="COA BINDING DOMAIN CONTAINING PROTEIN"/>
    <property type="match status" value="1"/>
</dbReference>
<dbReference type="Gene3D" id="3.30.1490.20">
    <property type="entry name" value="ATP-grasp fold, A domain"/>
    <property type="match status" value="1"/>
</dbReference>
<gene>
    <name evidence="4" type="ORF">caldi_30940</name>
</gene>
<dbReference type="Gene3D" id="3.30.470.20">
    <property type="entry name" value="ATP-grasp fold, B domain"/>
    <property type="match status" value="1"/>
</dbReference>
<dbReference type="PROSITE" id="PS50975">
    <property type="entry name" value="ATP_GRASP"/>
    <property type="match status" value="1"/>
</dbReference>
<dbReference type="SUPFAM" id="SSF52210">
    <property type="entry name" value="Succinyl-CoA synthetase domains"/>
    <property type="match status" value="2"/>
</dbReference>
<name>A0AA35CNW6_9FIRM</name>
<dbReference type="SMART" id="SM00881">
    <property type="entry name" value="CoA_binding"/>
    <property type="match status" value="1"/>
</dbReference>
<dbReference type="Pfam" id="PF13380">
    <property type="entry name" value="CoA_binding_2"/>
    <property type="match status" value="1"/>
</dbReference>
<dbReference type="Gene3D" id="3.40.50.720">
    <property type="entry name" value="NAD(P)-binding Rossmann-like Domain"/>
    <property type="match status" value="1"/>
</dbReference>
<accession>A0AA35CNW6</accession>
<dbReference type="GO" id="GO:0043758">
    <property type="term" value="F:acetate-CoA ligase (ADP-forming) activity"/>
    <property type="evidence" value="ECO:0007669"/>
    <property type="project" value="InterPro"/>
</dbReference>
<dbReference type="Pfam" id="PF13549">
    <property type="entry name" value="ATP-grasp_5"/>
    <property type="match status" value="1"/>
</dbReference>
<dbReference type="PANTHER" id="PTHR42793:SF1">
    <property type="entry name" value="PEPTIDYL-LYSINE N-ACETYLTRANSFERASE PATZ"/>
    <property type="match status" value="1"/>
</dbReference>
<dbReference type="Pfam" id="PF19045">
    <property type="entry name" value="Ligase_CoA_2"/>
    <property type="match status" value="1"/>
</dbReference>
<dbReference type="InterPro" id="IPR003781">
    <property type="entry name" value="CoA-bd"/>
</dbReference>
<dbReference type="InterPro" id="IPR011761">
    <property type="entry name" value="ATP-grasp"/>
</dbReference>
<keyword evidence="2" id="KW-0547">Nucleotide-binding</keyword>
<dbReference type="GO" id="GO:0005524">
    <property type="term" value="F:ATP binding"/>
    <property type="evidence" value="ECO:0007669"/>
    <property type="project" value="UniProtKB-UniRule"/>
</dbReference>
<dbReference type="AlphaFoldDB" id="A0AA35CNW6"/>
<dbReference type="KEGG" id="cmic:caldi_30940"/>
<keyword evidence="5" id="KW-1185">Reference proteome</keyword>
<evidence type="ECO:0000259" key="3">
    <source>
        <dbReference type="PROSITE" id="PS50975"/>
    </source>
</evidence>
<dbReference type="InterPro" id="IPR016102">
    <property type="entry name" value="Succinyl-CoA_synth-like"/>
</dbReference>